<dbReference type="AlphaFoldDB" id="A0A6L2NH64"/>
<protein>
    <submittedName>
        <fullName evidence="1">Uncharacterized protein</fullName>
    </submittedName>
</protein>
<name>A0A6L2NH64_TANCI</name>
<organism evidence="1">
    <name type="scientific">Tanacetum cinerariifolium</name>
    <name type="common">Dalmatian daisy</name>
    <name type="synonym">Chrysanthemum cinerariifolium</name>
    <dbReference type="NCBI Taxonomy" id="118510"/>
    <lineage>
        <taxon>Eukaryota</taxon>
        <taxon>Viridiplantae</taxon>
        <taxon>Streptophyta</taxon>
        <taxon>Embryophyta</taxon>
        <taxon>Tracheophyta</taxon>
        <taxon>Spermatophyta</taxon>
        <taxon>Magnoliopsida</taxon>
        <taxon>eudicotyledons</taxon>
        <taxon>Gunneridae</taxon>
        <taxon>Pentapetalae</taxon>
        <taxon>asterids</taxon>
        <taxon>campanulids</taxon>
        <taxon>Asterales</taxon>
        <taxon>Asteraceae</taxon>
        <taxon>Asteroideae</taxon>
        <taxon>Anthemideae</taxon>
        <taxon>Anthemidinae</taxon>
        <taxon>Tanacetum</taxon>
    </lineage>
</organism>
<evidence type="ECO:0000313" key="1">
    <source>
        <dbReference type="EMBL" id="GEU85360.1"/>
    </source>
</evidence>
<comment type="caution">
    <text evidence="1">The sequence shown here is derived from an EMBL/GenBank/DDBJ whole genome shotgun (WGS) entry which is preliminary data.</text>
</comment>
<proteinExistence type="predicted"/>
<accession>A0A6L2NH64</accession>
<sequence length="476" mass="50595">MSNLPEEILSGSVSQLAYNIASHLRGNDVNGLRPRLMFNSVEGFVPEANSEGVIRGSVLEVVANGVMGDGGSVSVAEIVGNGGVVSENVGNGVNESVQEVLDNGTMVNGVGRFSSQVMNNVSGLVSQVNVVAGGVMENGFVGEVGNGVMENGVSGTSVRAVNNGVAGASSSSLGDVANGVMAAAGSAPSVDKDRLMRNFNQEIREDIARLMECRSIANGLRVVVRRRRHRIDRLKAVGDSREAANIIRFGGGSRLLPVSFGVLCMSMGLLAYQEGILDGITKLYNCCTFLFAASVKELDHVRNNLVAGKFLNFLIHVEMKDDNLMVQHMHIGNCKCPGDCDSFFFFLLSPADPVSNKALLTFLVVVSELVAGIDGVSEETPSVMPIDAAVDAAGVPGVSGVIGREVTVNVRLVNFLCQDVCCINLETMESGYLLLTVPKYFSEVVALVFQFVLVLQCGLCVSGQDYVVLVRKRYNW</sequence>
<gene>
    <name evidence="1" type="ORF">Tci_057338</name>
</gene>
<reference evidence="1" key="1">
    <citation type="journal article" date="2019" name="Sci. Rep.">
        <title>Draft genome of Tanacetum cinerariifolium, the natural source of mosquito coil.</title>
        <authorList>
            <person name="Yamashiro T."/>
            <person name="Shiraishi A."/>
            <person name="Satake H."/>
            <person name="Nakayama K."/>
        </authorList>
    </citation>
    <scope>NUCLEOTIDE SEQUENCE</scope>
</reference>
<dbReference type="EMBL" id="BKCJ010009093">
    <property type="protein sequence ID" value="GEU85360.1"/>
    <property type="molecule type" value="Genomic_DNA"/>
</dbReference>